<evidence type="ECO:0000313" key="2">
    <source>
        <dbReference type="Proteomes" id="UP000183454"/>
    </source>
</evidence>
<reference evidence="1 2" key="1">
    <citation type="submission" date="2016-10" db="EMBL/GenBank/DDBJ databases">
        <authorList>
            <person name="de Groot N.N."/>
        </authorList>
    </citation>
    <scope>NUCLEOTIDE SEQUENCE [LARGE SCALE GENOMIC DNA]</scope>
    <source>
        <strain evidence="1 2">Nm110</strain>
    </source>
</reference>
<name>A0A1H2RPH9_9PROT</name>
<dbReference type="EMBL" id="FNNH01000005">
    <property type="protein sequence ID" value="SDW20539.1"/>
    <property type="molecule type" value="Genomic_DNA"/>
</dbReference>
<dbReference type="Proteomes" id="UP000183454">
    <property type="component" value="Unassembled WGS sequence"/>
</dbReference>
<protein>
    <recommendedName>
        <fullName evidence="3">DUF721 domain-containing protein</fullName>
    </recommendedName>
</protein>
<dbReference type="InterPro" id="IPR007922">
    <property type="entry name" value="DciA-like"/>
</dbReference>
<dbReference type="AlphaFoldDB" id="A0A1H2RPH9"/>
<dbReference type="RefSeq" id="WP_074665404.1">
    <property type="nucleotide sequence ID" value="NZ_FNNH01000005.1"/>
</dbReference>
<proteinExistence type="predicted"/>
<accession>A0A1H2RPH9</accession>
<dbReference type="Pfam" id="PF05258">
    <property type="entry name" value="DciA"/>
    <property type="match status" value="1"/>
</dbReference>
<organism evidence="1 2">
    <name type="scientific">Nitrosomonas communis</name>
    <dbReference type="NCBI Taxonomy" id="44574"/>
    <lineage>
        <taxon>Bacteria</taxon>
        <taxon>Pseudomonadati</taxon>
        <taxon>Pseudomonadota</taxon>
        <taxon>Betaproteobacteria</taxon>
        <taxon>Nitrosomonadales</taxon>
        <taxon>Nitrosomonadaceae</taxon>
        <taxon>Nitrosomonas</taxon>
    </lineage>
</organism>
<sequence>MATSKVSYFLDILSKTPAHQNLFVSANQIIQIQRILQKTISPQLAKRCLIGKFSEGILVIYVDSSAIAAKLKHITPSLLKKFGSQVNTIQVIVNNQGYKNAINLPNNYKPQLSQKAAQNLSELVLVIPMSPLRTAVESLLHNCKPDELC</sequence>
<evidence type="ECO:0008006" key="3">
    <source>
        <dbReference type="Google" id="ProtNLM"/>
    </source>
</evidence>
<gene>
    <name evidence="1" type="ORF">SAMN05421882_100512</name>
</gene>
<evidence type="ECO:0000313" key="1">
    <source>
        <dbReference type="EMBL" id="SDW20539.1"/>
    </source>
</evidence>